<protein>
    <submittedName>
        <fullName evidence="3">Uncharacterized protein</fullName>
    </submittedName>
</protein>
<keyword evidence="4" id="KW-1185">Reference proteome</keyword>
<comment type="caution">
    <text evidence="3">The sequence shown here is derived from an EMBL/GenBank/DDBJ whole genome shotgun (WGS) entry which is preliminary data.</text>
</comment>
<evidence type="ECO:0000313" key="3">
    <source>
        <dbReference type="EMBL" id="KAI9277302.1"/>
    </source>
</evidence>
<feature type="region of interest" description="Disordered" evidence="1">
    <location>
        <begin position="190"/>
        <end position="214"/>
    </location>
</feature>
<evidence type="ECO:0000256" key="1">
    <source>
        <dbReference type="SAM" id="MobiDB-lite"/>
    </source>
</evidence>
<keyword evidence="2" id="KW-0812">Transmembrane</keyword>
<dbReference type="AlphaFoldDB" id="A0AAD5KPF3"/>
<keyword evidence="2" id="KW-1133">Transmembrane helix</keyword>
<name>A0AAD5KPF3_9FUNG</name>
<keyword evidence="2" id="KW-0472">Membrane</keyword>
<proteinExistence type="predicted"/>
<feature type="compositionally biased region" description="Low complexity" evidence="1">
    <location>
        <begin position="261"/>
        <end position="275"/>
    </location>
</feature>
<gene>
    <name evidence="3" type="ORF">BDA99DRAFT_495415</name>
</gene>
<feature type="transmembrane region" description="Helical" evidence="2">
    <location>
        <begin position="87"/>
        <end position="105"/>
    </location>
</feature>
<feature type="region of interest" description="Disordered" evidence="1">
    <location>
        <begin position="227"/>
        <end position="275"/>
    </location>
</feature>
<organism evidence="3 4">
    <name type="scientific">Phascolomyces articulosus</name>
    <dbReference type="NCBI Taxonomy" id="60185"/>
    <lineage>
        <taxon>Eukaryota</taxon>
        <taxon>Fungi</taxon>
        <taxon>Fungi incertae sedis</taxon>
        <taxon>Mucoromycota</taxon>
        <taxon>Mucoromycotina</taxon>
        <taxon>Mucoromycetes</taxon>
        <taxon>Mucorales</taxon>
        <taxon>Lichtheimiaceae</taxon>
        <taxon>Phascolomyces</taxon>
    </lineage>
</organism>
<accession>A0AAD5KPF3</accession>
<feature type="transmembrane region" description="Helical" evidence="2">
    <location>
        <begin position="61"/>
        <end position="81"/>
    </location>
</feature>
<evidence type="ECO:0000313" key="4">
    <source>
        <dbReference type="Proteomes" id="UP001209540"/>
    </source>
</evidence>
<reference evidence="3" key="1">
    <citation type="journal article" date="2022" name="IScience">
        <title>Evolution of zygomycete secretomes and the origins of terrestrial fungal ecologies.</title>
        <authorList>
            <person name="Chang Y."/>
            <person name="Wang Y."/>
            <person name="Mondo S."/>
            <person name="Ahrendt S."/>
            <person name="Andreopoulos W."/>
            <person name="Barry K."/>
            <person name="Beard J."/>
            <person name="Benny G.L."/>
            <person name="Blankenship S."/>
            <person name="Bonito G."/>
            <person name="Cuomo C."/>
            <person name="Desiro A."/>
            <person name="Gervers K.A."/>
            <person name="Hundley H."/>
            <person name="Kuo A."/>
            <person name="LaButti K."/>
            <person name="Lang B.F."/>
            <person name="Lipzen A."/>
            <person name="O'Donnell K."/>
            <person name="Pangilinan J."/>
            <person name="Reynolds N."/>
            <person name="Sandor L."/>
            <person name="Smith M.E."/>
            <person name="Tsang A."/>
            <person name="Grigoriev I.V."/>
            <person name="Stajich J.E."/>
            <person name="Spatafora J.W."/>
        </authorList>
    </citation>
    <scope>NUCLEOTIDE SEQUENCE</scope>
    <source>
        <strain evidence="3">RSA 2281</strain>
    </source>
</reference>
<evidence type="ECO:0000256" key="2">
    <source>
        <dbReference type="SAM" id="Phobius"/>
    </source>
</evidence>
<sequence>MTLASFILINQRWKPSRLIDYDYENYRQLRRFMAKDIFEARLKILNQLILKEFPHVWIDTYLFTLAMILVIVTAVFAVIAVELTIVTWYPLCILVIPAIIACWNARRRGLYSIKLNKFHEKLDECLKNFTIMDTQHYHVRWSYRLANDIDRRNNESFDYIRNNSTQFNNGKYHQAAILVIEIFPTIDTPGGVDNTHQQQQQGRRHHGSDGTSDVLPIYSSVTQDIVLDMGPPPHPHYHQPMEEYSSSTLAFPPPTYRSHPTSTQSFSQRSAASSS</sequence>
<dbReference type="Proteomes" id="UP001209540">
    <property type="component" value="Unassembled WGS sequence"/>
</dbReference>
<reference evidence="3" key="2">
    <citation type="submission" date="2023-02" db="EMBL/GenBank/DDBJ databases">
        <authorList>
            <consortium name="DOE Joint Genome Institute"/>
            <person name="Mondo S.J."/>
            <person name="Chang Y."/>
            <person name="Wang Y."/>
            <person name="Ahrendt S."/>
            <person name="Andreopoulos W."/>
            <person name="Barry K."/>
            <person name="Beard J."/>
            <person name="Benny G.L."/>
            <person name="Blankenship S."/>
            <person name="Bonito G."/>
            <person name="Cuomo C."/>
            <person name="Desiro A."/>
            <person name="Gervers K.A."/>
            <person name="Hundley H."/>
            <person name="Kuo A."/>
            <person name="LaButti K."/>
            <person name="Lang B.F."/>
            <person name="Lipzen A."/>
            <person name="O'Donnell K."/>
            <person name="Pangilinan J."/>
            <person name="Reynolds N."/>
            <person name="Sandor L."/>
            <person name="Smith M.W."/>
            <person name="Tsang A."/>
            <person name="Grigoriev I.V."/>
            <person name="Stajich J.E."/>
            <person name="Spatafora J.W."/>
        </authorList>
    </citation>
    <scope>NUCLEOTIDE SEQUENCE</scope>
    <source>
        <strain evidence="3">RSA 2281</strain>
    </source>
</reference>
<dbReference type="EMBL" id="JAIXMP010000002">
    <property type="protein sequence ID" value="KAI9277302.1"/>
    <property type="molecule type" value="Genomic_DNA"/>
</dbReference>